<evidence type="ECO:0000259" key="1">
    <source>
        <dbReference type="Pfam" id="PF08401"/>
    </source>
</evidence>
<dbReference type="GO" id="GO:0003697">
    <property type="term" value="F:single-stranded DNA binding"/>
    <property type="evidence" value="ECO:0007669"/>
    <property type="project" value="InterPro"/>
</dbReference>
<gene>
    <name evidence="2" type="ORF">RMSM_02073</name>
</gene>
<dbReference type="PATRIC" id="fig|1265738.3.peg.2080"/>
<feature type="domain" description="N-terminal" evidence="1">
    <location>
        <begin position="1"/>
        <end position="63"/>
    </location>
</feature>
<evidence type="ECO:0000313" key="3">
    <source>
        <dbReference type="Proteomes" id="UP000011991"/>
    </source>
</evidence>
<sequence>MRAWECGYASDYWMTFKQAKSAGGNVRKGEKGSLVTFWKLYDTKDKHTSDDITVPVLRHYTAFNLEQIDGITIPDATVGDVTVEPFAPVEQAEAILNGYAGRPKIEHGGECAYYRA</sequence>
<comment type="caution">
    <text evidence="2">The sequence shown here is derived from an EMBL/GenBank/DDBJ whole genome shotgun (WGS) entry which is preliminary data.</text>
</comment>
<dbReference type="Pfam" id="PF08401">
    <property type="entry name" value="ArdcN"/>
    <property type="match status" value="1"/>
</dbReference>
<keyword evidence="3" id="KW-1185">Reference proteome</keyword>
<organism evidence="2 3">
    <name type="scientific">Rhodopirellula maiorica SM1</name>
    <dbReference type="NCBI Taxonomy" id="1265738"/>
    <lineage>
        <taxon>Bacteria</taxon>
        <taxon>Pseudomonadati</taxon>
        <taxon>Planctomycetota</taxon>
        <taxon>Planctomycetia</taxon>
        <taxon>Pirellulales</taxon>
        <taxon>Pirellulaceae</taxon>
        <taxon>Novipirellula</taxon>
    </lineage>
</organism>
<proteinExistence type="predicted"/>
<dbReference type="EMBL" id="ANOG01000288">
    <property type="protein sequence ID" value="EMI21003.1"/>
    <property type="molecule type" value="Genomic_DNA"/>
</dbReference>
<reference evidence="2 3" key="1">
    <citation type="journal article" date="2013" name="Mar. Genomics">
        <title>Expression of sulfatases in Rhodopirellula baltica and the diversity of sulfatases in the genus Rhodopirellula.</title>
        <authorList>
            <person name="Wegner C.E."/>
            <person name="Richter-Heitmann T."/>
            <person name="Klindworth A."/>
            <person name="Klockow C."/>
            <person name="Richter M."/>
            <person name="Achstetter T."/>
            <person name="Glockner F.O."/>
            <person name="Harder J."/>
        </authorList>
    </citation>
    <scope>NUCLEOTIDE SEQUENCE [LARGE SCALE GENOMIC DNA]</scope>
    <source>
        <strain evidence="2 3">SM1</strain>
    </source>
</reference>
<name>M5RNU6_9BACT</name>
<dbReference type="InterPro" id="IPR013610">
    <property type="entry name" value="ArdC_N"/>
</dbReference>
<evidence type="ECO:0000313" key="2">
    <source>
        <dbReference type="EMBL" id="EMI21003.1"/>
    </source>
</evidence>
<dbReference type="AlphaFoldDB" id="M5RNU6"/>
<dbReference type="Proteomes" id="UP000011991">
    <property type="component" value="Unassembled WGS sequence"/>
</dbReference>
<accession>M5RNU6</accession>
<protein>
    <submittedName>
        <fullName evidence="2">Antirestriction protein ArdC</fullName>
    </submittedName>
</protein>